<dbReference type="Gene3D" id="3.90.550.20">
    <property type="match status" value="1"/>
</dbReference>
<reference evidence="3" key="1">
    <citation type="journal article" date="2020" name="Stud. Mycol.">
        <title>101 Dothideomycetes genomes: a test case for predicting lifestyles and emergence of pathogens.</title>
        <authorList>
            <person name="Haridas S."/>
            <person name="Albert R."/>
            <person name="Binder M."/>
            <person name="Bloem J."/>
            <person name="Labutti K."/>
            <person name="Salamov A."/>
            <person name="Andreopoulos B."/>
            <person name="Baker S."/>
            <person name="Barry K."/>
            <person name="Bills G."/>
            <person name="Bluhm B."/>
            <person name="Cannon C."/>
            <person name="Castanera R."/>
            <person name="Culley D."/>
            <person name="Daum C."/>
            <person name="Ezra D."/>
            <person name="Gonzalez J."/>
            <person name="Henrissat B."/>
            <person name="Kuo A."/>
            <person name="Liang C."/>
            <person name="Lipzen A."/>
            <person name="Lutzoni F."/>
            <person name="Magnuson J."/>
            <person name="Mondo S."/>
            <person name="Nolan M."/>
            <person name="Ohm R."/>
            <person name="Pangilinan J."/>
            <person name="Park H.-J."/>
            <person name="Ramirez L."/>
            <person name="Alfaro M."/>
            <person name="Sun H."/>
            <person name="Tritt A."/>
            <person name="Yoshinaga Y."/>
            <person name="Zwiers L.-H."/>
            <person name="Turgeon B."/>
            <person name="Goodwin S."/>
            <person name="Spatafora J."/>
            <person name="Crous P."/>
            <person name="Grigoriev I."/>
        </authorList>
    </citation>
    <scope>NUCLEOTIDE SEQUENCE</scope>
    <source>
        <strain evidence="3">CBS 122368</strain>
    </source>
</reference>
<dbReference type="InterPro" id="IPR039367">
    <property type="entry name" value="Och1-like"/>
</dbReference>
<dbReference type="RefSeq" id="XP_033681693.1">
    <property type="nucleotide sequence ID" value="XM_033825962.1"/>
</dbReference>
<dbReference type="GO" id="GO:0000136">
    <property type="term" value="C:mannan polymerase complex"/>
    <property type="evidence" value="ECO:0007669"/>
    <property type="project" value="TreeGrafter"/>
</dbReference>
<feature type="transmembrane region" description="Helical" evidence="2">
    <location>
        <begin position="12"/>
        <end position="31"/>
    </location>
</feature>
<dbReference type="PANTHER" id="PTHR31834:SF8">
    <property type="entry name" value="TRANSFERASE, PUTATIVE (AFU_ORTHOLOGUE AFUA_6G14040)-RELATED"/>
    <property type="match status" value="1"/>
</dbReference>
<dbReference type="InterPro" id="IPR029044">
    <property type="entry name" value="Nucleotide-diphossugar_trans"/>
</dbReference>
<dbReference type="GO" id="GO:0000009">
    <property type="term" value="F:alpha-1,6-mannosyltransferase activity"/>
    <property type="evidence" value="ECO:0007669"/>
    <property type="project" value="InterPro"/>
</dbReference>
<keyword evidence="4" id="KW-1185">Reference proteome</keyword>
<comment type="similarity">
    <text evidence="1">Belongs to the glycosyltransferase 32 family.</text>
</comment>
<dbReference type="SUPFAM" id="SSF53448">
    <property type="entry name" value="Nucleotide-diphospho-sugar transferases"/>
    <property type="match status" value="1"/>
</dbReference>
<keyword evidence="3" id="KW-0808">Transferase</keyword>
<sequence length="307" mass="34437">MILSYRPLSSKFLFSAVLITFCGVVFLYRCWHFGERPVPLHLPLYDGVPKKIWYKLGPSGLSNDSREWTDSCINANPNYQAEFMTDDSADAYVANKFASRPELVETYSNLTIPILKADLLRYLLLFDQGGIWSDLDISCEGIPIDQWIPPKYKSKAGLVVGWEFDVGWDFNFVRQFASWTILAKPGLPHMLMVIEDILEGLHEKMAEHNVPLAQLTLDKVGDVVDITGPRRLTRSVLKSLEKTLNTTIPPADIAKLLEPKLVGDVLIMPGYSFAASSNKYGEGEVGPPLVTHHYAGTWKNDYGGEQP</sequence>
<evidence type="ECO:0000313" key="4">
    <source>
        <dbReference type="Proteomes" id="UP000800094"/>
    </source>
</evidence>
<protein>
    <submittedName>
        <fullName evidence="3">Glycosyltransferase family 32 protein</fullName>
    </submittedName>
</protein>
<dbReference type="InterPro" id="IPR007577">
    <property type="entry name" value="GlycoTrfase_DXD_sugar-bd_CS"/>
</dbReference>
<dbReference type="Pfam" id="PF04488">
    <property type="entry name" value="Gly_transf_sug"/>
    <property type="match status" value="1"/>
</dbReference>
<keyword evidence="2" id="KW-1133">Transmembrane helix</keyword>
<dbReference type="GO" id="GO:0006487">
    <property type="term" value="P:protein N-linked glycosylation"/>
    <property type="evidence" value="ECO:0007669"/>
    <property type="project" value="TreeGrafter"/>
</dbReference>
<dbReference type="GeneID" id="54579292"/>
<dbReference type="Proteomes" id="UP000800094">
    <property type="component" value="Unassembled WGS sequence"/>
</dbReference>
<proteinExistence type="inferred from homology"/>
<evidence type="ECO:0000313" key="3">
    <source>
        <dbReference type="EMBL" id="KAF2246689.1"/>
    </source>
</evidence>
<dbReference type="AlphaFoldDB" id="A0A6A6I8Z6"/>
<evidence type="ECO:0000256" key="1">
    <source>
        <dbReference type="ARBA" id="ARBA00009003"/>
    </source>
</evidence>
<accession>A0A6A6I8Z6</accession>
<name>A0A6A6I8Z6_9PLEO</name>
<dbReference type="PANTHER" id="PTHR31834">
    <property type="entry name" value="INITIATION-SPECIFIC ALPHA-1,6-MANNOSYLTRANSFERASE"/>
    <property type="match status" value="1"/>
</dbReference>
<organism evidence="3 4">
    <name type="scientific">Trematosphaeria pertusa</name>
    <dbReference type="NCBI Taxonomy" id="390896"/>
    <lineage>
        <taxon>Eukaryota</taxon>
        <taxon>Fungi</taxon>
        <taxon>Dikarya</taxon>
        <taxon>Ascomycota</taxon>
        <taxon>Pezizomycotina</taxon>
        <taxon>Dothideomycetes</taxon>
        <taxon>Pleosporomycetidae</taxon>
        <taxon>Pleosporales</taxon>
        <taxon>Massarineae</taxon>
        <taxon>Trematosphaeriaceae</taxon>
        <taxon>Trematosphaeria</taxon>
    </lineage>
</organism>
<gene>
    <name evidence="3" type="ORF">BU26DRAFT_487964</name>
</gene>
<keyword evidence="2" id="KW-0812">Transmembrane</keyword>
<keyword evidence="2" id="KW-0472">Membrane</keyword>
<dbReference type="OrthoDB" id="409543at2759"/>
<dbReference type="EMBL" id="ML987198">
    <property type="protein sequence ID" value="KAF2246689.1"/>
    <property type="molecule type" value="Genomic_DNA"/>
</dbReference>
<evidence type="ECO:0000256" key="2">
    <source>
        <dbReference type="SAM" id="Phobius"/>
    </source>
</evidence>